<dbReference type="Pfam" id="PF13087">
    <property type="entry name" value="AAA_12"/>
    <property type="match status" value="1"/>
</dbReference>
<dbReference type="EMBL" id="CAJFCW020000006">
    <property type="protein sequence ID" value="CAG9127590.1"/>
    <property type="molecule type" value="Genomic_DNA"/>
</dbReference>
<dbReference type="Pfam" id="PF13086">
    <property type="entry name" value="AAA_11"/>
    <property type="match status" value="2"/>
</dbReference>
<dbReference type="InterPro" id="IPR041677">
    <property type="entry name" value="DNA2/NAM7_AAA_11"/>
</dbReference>
<proteinExistence type="predicted"/>
<dbReference type="PANTHER" id="PTHR10887:SF322">
    <property type="entry name" value="HELICASE MOV-10"/>
    <property type="match status" value="1"/>
</dbReference>
<dbReference type="EMBL" id="CAJFDH010000006">
    <property type="protein sequence ID" value="CAD5230201.1"/>
    <property type="molecule type" value="Genomic_DNA"/>
</dbReference>
<dbReference type="GO" id="GO:0035194">
    <property type="term" value="P:regulatory ncRNA-mediated post-transcriptional gene silencing"/>
    <property type="evidence" value="ECO:0007669"/>
    <property type="project" value="TreeGrafter"/>
</dbReference>
<comment type="caution">
    <text evidence="4">The sequence shown here is derived from an EMBL/GenBank/DDBJ whole genome shotgun (WGS) entry which is preliminary data.</text>
</comment>
<feature type="compositionally biased region" description="Basic and acidic residues" evidence="2">
    <location>
        <begin position="792"/>
        <end position="802"/>
    </location>
</feature>
<dbReference type="GO" id="GO:0003678">
    <property type="term" value="F:DNA helicase activity"/>
    <property type="evidence" value="ECO:0007669"/>
    <property type="project" value="UniProtKB-EC"/>
</dbReference>
<dbReference type="PROSITE" id="PS51192">
    <property type="entry name" value="HELICASE_ATP_BIND_1"/>
    <property type="match status" value="1"/>
</dbReference>
<accession>A0A811LRB0</accession>
<dbReference type="GO" id="GO:0005829">
    <property type="term" value="C:cytosol"/>
    <property type="evidence" value="ECO:0007669"/>
    <property type="project" value="TreeGrafter"/>
</dbReference>
<dbReference type="InterPro" id="IPR041679">
    <property type="entry name" value="DNA2/NAM7-like_C"/>
</dbReference>
<dbReference type="GO" id="GO:0043186">
    <property type="term" value="C:P granule"/>
    <property type="evidence" value="ECO:0007669"/>
    <property type="project" value="TreeGrafter"/>
</dbReference>
<evidence type="ECO:0000313" key="4">
    <source>
        <dbReference type="EMBL" id="CAD5230201.1"/>
    </source>
</evidence>
<evidence type="ECO:0000259" key="3">
    <source>
        <dbReference type="PROSITE" id="PS51192"/>
    </source>
</evidence>
<dbReference type="Gene3D" id="3.40.50.300">
    <property type="entry name" value="P-loop containing nucleotide triphosphate hydrolases"/>
    <property type="match status" value="2"/>
</dbReference>
<dbReference type="CDD" id="cd18808">
    <property type="entry name" value="SF1_C_Upf1"/>
    <property type="match status" value="1"/>
</dbReference>
<feature type="domain" description="Helicase ATP-binding" evidence="3">
    <location>
        <begin position="238"/>
        <end position="407"/>
    </location>
</feature>
<dbReference type="InterPro" id="IPR027417">
    <property type="entry name" value="P-loop_NTPase"/>
</dbReference>
<organism evidence="4 5">
    <name type="scientific">Bursaphelenchus okinawaensis</name>
    <dbReference type="NCBI Taxonomy" id="465554"/>
    <lineage>
        <taxon>Eukaryota</taxon>
        <taxon>Metazoa</taxon>
        <taxon>Ecdysozoa</taxon>
        <taxon>Nematoda</taxon>
        <taxon>Chromadorea</taxon>
        <taxon>Rhabditida</taxon>
        <taxon>Tylenchina</taxon>
        <taxon>Tylenchomorpha</taxon>
        <taxon>Aphelenchoidea</taxon>
        <taxon>Aphelenchoididae</taxon>
        <taxon>Bursaphelenchus</taxon>
    </lineage>
</organism>
<dbReference type="Proteomes" id="UP000783686">
    <property type="component" value="Unassembled WGS sequence"/>
</dbReference>
<dbReference type="InterPro" id="IPR045055">
    <property type="entry name" value="DNA2/NAM7-like"/>
</dbReference>
<dbReference type="SMART" id="SM00487">
    <property type="entry name" value="DEXDc"/>
    <property type="match status" value="1"/>
</dbReference>
<dbReference type="AlphaFoldDB" id="A0A811LRB0"/>
<evidence type="ECO:0000256" key="1">
    <source>
        <dbReference type="ARBA" id="ARBA00048432"/>
    </source>
</evidence>
<dbReference type="SUPFAM" id="SSF52540">
    <property type="entry name" value="P-loop containing nucleoside triphosphate hydrolases"/>
    <property type="match status" value="1"/>
</dbReference>
<gene>
    <name evidence="4" type="ORF">BOKJ2_LOCUS14017</name>
</gene>
<name>A0A811LRB0_9BILA</name>
<feature type="compositionally biased region" description="Basic residues" evidence="2">
    <location>
        <begin position="780"/>
        <end position="791"/>
    </location>
</feature>
<feature type="region of interest" description="Disordered" evidence="2">
    <location>
        <begin position="747"/>
        <end position="802"/>
    </location>
</feature>
<evidence type="ECO:0000256" key="2">
    <source>
        <dbReference type="SAM" id="MobiDB-lite"/>
    </source>
</evidence>
<protein>
    <recommendedName>
        <fullName evidence="3">Helicase ATP-binding domain-containing protein</fullName>
    </recommendedName>
</protein>
<evidence type="ECO:0000313" key="5">
    <source>
        <dbReference type="Proteomes" id="UP000614601"/>
    </source>
</evidence>
<comment type="catalytic activity">
    <reaction evidence="1">
        <text>ATP + H2O = ADP + phosphate + H(+)</text>
        <dbReference type="Rhea" id="RHEA:13065"/>
        <dbReference type="ChEBI" id="CHEBI:15377"/>
        <dbReference type="ChEBI" id="CHEBI:15378"/>
        <dbReference type="ChEBI" id="CHEBI:30616"/>
        <dbReference type="ChEBI" id="CHEBI:43474"/>
        <dbReference type="ChEBI" id="CHEBI:456216"/>
        <dbReference type="EC" id="3.6.4.12"/>
    </reaction>
    <physiologicalReaction direction="left-to-right" evidence="1">
        <dbReference type="Rhea" id="RHEA:13066"/>
    </physiologicalReaction>
</comment>
<dbReference type="Proteomes" id="UP000614601">
    <property type="component" value="Unassembled WGS sequence"/>
</dbReference>
<dbReference type="InterPro" id="IPR014001">
    <property type="entry name" value="Helicase_ATP-bd"/>
</dbReference>
<keyword evidence="5" id="KW-1185">Reference proteome</keyword>
<dbReference type="OrthoDB" id="5805783at2759"/>
<dbReference type="PANTHER" id="PTHR10887">
    <property type="entry name" value="DNA2/NAM7 HELICASE FAMILY"/>
    <property type="match status" value="1"/>
</dbReference>
<feature type="compositionally biased region" description="Basic residues" evidence="2">
    <location>
        <begin position="749"/>
        <end position="760"/>
    </location>
</feature>
<reference evidence="4" key="1">
    <citation type="submission" date="2020-09" db="EMBL/GenBank/DDBJ databases">
        <authorList>
            <person name="Kikuchi T."/>
        </authorList>
    </citation>
    <scope>NUCLEOTIDE SEQUENCE</scope>
    <source>
        <strain evidence="4">SH1</strain>
    </source>
</reference>
<sequence length="802" mass="90879">MDKKAIEKFDIPWKYKFLLNEPEITEASIKKSPELKKVLSIKPKTIKDRIERNIAVLSLYYARDFIRSIDPVFERAIICQFRYHAINDENKFKWYAEVVTPAHRRNANSIILDSKEYLELRYEDDLLSITGKAYGTTENGFKIRGIAVGKDAYRNFPTKKKECDVYIAFTDFVPKATAIAISNIQKGTLNEIIMPKPNLISMKKFNKELPNKLQEFVSKYPANQKLNDAQLKAVYTISQGLNKPSPFILFGPPGTGKTVTIVSSVMQLIRQDDQNRILICTPSNAAADKVALELVKEIDEDVLTYNNLLRLTAMSADYERREKKLDRIVNLDEDCYCLVSDFKPYRIVITTLSSAVRLVGEKFTHIIVDEAGQAMESELWIPIGICATKNTSVIFCGDPKQLGPVNIMNLPSKYSGFLDCPLNRYLKMSDYSNDVRLCVRLSDCFRCHGSIVHIASELFYKSRLMNSGDKTWKQKLANNSKWLNKGFSIAFIDSKKSNHIIEPNGASVGNPYEAKVVCDLLSFLNKTLAIDFDKIGIVSPYKYHTKLVKERILKIYNDKVLDMLTVDSVERFQGSEREVIIMTTARTQKLGFLACDLRLNTAITRAQRLLIVVGHRKNLERHGNWKKFIKYVQANDAVYQDLPFKTKNGGKNDIDDLAKRLDKMQINSRKTKNGNVKALVGNLAQCKETAKKVAKGVWAKKLKKGMSVKKLALGMSSANELADGIQAKTLEQGVLAAKLVQGVLSAPKPGKKAKKKKAKKNDKVEDSANQADQTAPKLSKTARKRRNRRLRKEAERRFDVDI</sequence>
<dbReference type="InterPro" id="IPR047187">
    <property type="entry name" value="SF1_C_Upf1"/>
</dbReference>